<dbReference type="InterPro" id="IPR023393">
    <property type="entry name" value="START-like_dom_sf"/>
</dbReference>
<protein>
    <recommendedName>
        <fullName evidence="4">SRPBCC family protein</fullName>
    </recommendedName>
</protein>
<reference evidence="2 3" key="1">
    <citation type="submission" date="2024-09" db="EMBL/GenBank/DDBJ databases">
        <authorList>
            <person name="Sun Q."/>
            <person name="Mori K."/>
        </authorList>
    </citation>
    <scope>NUCLEOTIDE SEQUENCE [LARGE SCALE GENOMIC DNA]</scope>
    <source>
        <strain evidence="2 3">TBRC 5777</strain>
    </source>
</reference>
<organism evidence="2 3">
    <name type="scientific">Roseomonas elaeocarpi</name>
    <dbReference type="NCBI Taxonomy" id="907779"/>
    <lineage>
        <taxon>Bacteria</taxon>
        <taxon>Pseudomonadati</taxon>
        <taxon>Pseudomonadota</taxon>
        <taxon>Alphaproteobacteria</taxon>
        <taxon>Acetobacterales</taxon>
        <taxon>Roseomonadaceae</taxon>
        <taxon>Roseomonas</taxon>
    </lineage>
</organism>
<evidence type="ECO:0000256" key="1">
    <source>
        <dbReference type="SAM" id="MobiDB-lite"/>
    </source>
</evidence>
<name>A0ABV6JUX0_9PROT</name>
<evidence type="ECO:0008006" key="4">
    <source>
        <dbReference type="Google" id="ProtNLM"/>
    </source>
</evidence>
<proteinExistence type="predicted"/>
<dbReference type="Gene3D" id="3.30.530.20">
    <property type="match status" value="1"/>
</dbReference>
<evidence type="ECO:0000313" key="2">
    <source>
        <dbReference type="EMBL" id="MFC0409536.1"/>
    </source>
</evidence>
<dbReference type="SUPFAM" id="SSF55961">
    <property type="entry name" value="Bet v1-like"/>
    <property type="match status" value="1"/>
</dbReference>
<comment type="caution">
    <text evidence="2">The sequence shown here is derived from an EMBL/GenBank/DDBJ whole genome shotgun (WGS) entry which is preliminary data.</text>
</comment>
<feature type="region of interest" description="Disordered" evidence="1">
    <location>
        <begin position="77"/>
        <end position="142"/>
    </location>
</feature>
<gene>
    <name evidence="2" type="ORF">ACFFGY_14890</name>
</gene>
<evidence type="ECO:0000313" key="3">
    <source>
        <dbReference type="Proteomes" id="UP001589865"/>
    </source>
</evidence>
<dbReference type="EMBL" id="JBHLUN010000010">
    <property type="protein sequence ID" value="MFC0409536.1"/>
    <property type="molecule type" value="Genomic_DNA"/>
</dbReference>
<keyword evidence="3" id="KW-1185">Reference proteome</keyword>
<accession>A0ABV6JUX0</accession>
<dbReference type="Proteomes" id="UP001589865">
    <property type="component" value="Unassembled WGS sequence"/>
</dbReference>
<dbReference type="RefSeq" id="WP_377045288.1">
    <property type="nucleotide sequence ID" value="NZ_JBHLUN010000010.1"/>
</dbReference>
<sequence length="142" mass="15385">MQQTISIQCSADQAFGFLSDPANLPHWVPQLRRDDADIPEDGLEADAQSRTVRWSFEPAGEWQVSGDKKTTTLRLTLHRDTAQPSDPTEDETPEEAAAHGAEAALQSVKSHLEGVDGGDPGDLSHDAPSRLYGHSATQDPDI</sequence>